<dbReference type="AlphaFoldDB" id="A0A7W9CJI1"/>
<dbReference type="Pfam" id="PF13440">
    <property type="entry name" value="Polysacc_synt_3"/>
    <property type="match status" value="1"/>
</dbReference>
<evidence type="ECO:0000256" key="1">
    <source>
        <dbReference type="ARBA" id="ARBA00004651"/>
    </source>
</evidence>
<feature type="transmembrane region" description="Helical" evidence="7">
    <location>
        <begin position="314"/>
        <end position="334"/>
    </location>
</feature>
<feature type="transmembrane region" description="Helical" evidence="7">
    <location>
        <begin position="165"/>
        <end position="186"/>
    </location>
</feature>
<evidence type="ECO:0000256" key="5">
    <source>
        <dbReference type="ARBA" id="ARBA00022989"/>
    </source>
</evidence>
<keyword evidence="9" id="KW-1185">Reference proteome</keyword>
<evidence type="ECO:0000256" key="7">
    <source>
        <dbReference type="SAM" id="Phobius"/>
    </source>
</evidence>
<proteinExistence type="inferred from homology"/>
<name>A0A7W9CJI1_9CAUL</name>
<gene>
    <name evidence="8" type="ORF">GGR13_001931</name>
</gene>
<evidence type="ECO:0000313" key="8">
    <source>
        <dbReference type="EMBL" id="MBB5746327.1"/>
    </source>
</evidence>
<dbReference type="PANTHER" id="PTHR30250">
    <property type="entry name" value="PST FAMILY PREDICTED COLANIC ACID TRANSPORTER"/>
    <property type="match status" value="1"/>
</dbReference>
<feature type="transmembrane region" description="Helical" evidence="7">
    <location>
        <begin position="7"/>
        <end position="32"/>
    </location>
</feature>
<evidence type="ECO:0000256" key="2">
    <source>
        <dbReference type="ARBA" id="ARBA00007430"/>
    </source>
</evidence>
<feature type="transmembrane region" description="Helical" evidence="7">
    <location>
        <begin position="140"/>
        <end position="159"/>
    </location>
</feature>
<feature type="transmembrane region" description="Helical" evidence="7">
    <location>
        <begin position="439"/>
        <end position="457"/>
    </location>
</feature>
<keyword evidence="6 7" id="KW-0472">Membrane</keyword>
<reference evidence="8 9" key="1">
    <citation type="submission" date="2020-08" db="EMBL/GenBank/DDBJ databases">
        <title>Genomic Encyclopedia of Type Strains, Phase IV (KMG-IV): sequencing the most valuable type-strain genomes for metagenomic binning, comparative biology and taxonomic classification.</title>
        <authorList>
            <person name="Goeker M."/>
        </authorList>
    </citation>
    <scope>NUCLEOTIDE SEQUENCE [LARGE SCALE GENOMIC DNA]</scope>
    <source>
        <strain evidence="8 9">DSM 4737</strain>
    </source>
</reference>
<comment type="subcellular location">
    <subcellularLocation>
        <location evidence="1">Cell membrane</location>
        <topology evidence="1">Multi-pass membrane protein</topology>
    </subcellularLocation>
</comment>
<organism evidence="8 9">
    <name type="scientific">Brevundimonas variabilis</name>
    <dbReference type="NCBI Taxonomy" id="74312"/>
    <lineage>
        <taxon>Bacteria</taxon>
        <taxon>Pseudomonadati</taxon>
        <taxon>Pseudomonadota</taxon>
        <taxon>Alphaproteobacteria</taxon>
        <taxon>Caulobacterales</taxon>
        <taxon>Caulobacteraceae</taxon>
        <taxon>Brevundimonas</taxon>
    </lineage>
</organism>
<feature type="transmembrane region" description="Helical" evidence="7">
    <location>
        <begin position="286"/>
        <end position="308"/>
    </location>
</feature>
<dbReference type="EMBL" id="JACHOR010000003">
    <property type="protein sequence ID" value="MBB5746327.1"/>
    <property type="molecule type" value="Genomic_DNA"/>
</dbReference>
<feature type="transmembrane region" description="Helical" evidence="7">
    <location>
        <begin position="38"/>
        <end position="62"/>
    </location>
</feature>
<accession>A0A7W9CJI1</accession>
<evidence type="ECO:0000256" key="4">
    <source>
        <dbReference type="ARBA" id="ARBA00022692"/>
    </source>
</evidence>
<evidence type="ECO:0000256" key="6">
    <source>
        <dbReference type="ARBA" id="ARBA00023136"/>
    </source>
</evidence>
<dbReference type="PANTHER" id="PTHR30250:SF10">
    <property type="entry name" value="LIPOPOLYSACCHARIDE BIOSYNTHESIS PROTEIN WZXC"/>
    <property type="match status" value="1"/>
</dbReference>
<dbReference type="GO" id="GO:0005886">
    <property type="term" value="C:plasma membrane"/>
    <property type="evidence" value="ECO:0007669"/>
    <property type="project" value="UniProtKB-SubCell"/>
</dbReference>
<evidence type="ECO:0000256" key="3">
    <source>
        <dbReference type="ARBA" id="ARBA00022475"/>
    </source>
</evidence>
<evidence type="ECO:0000313" key="9">
    <source>
        <dbReference type="Proteomes" id="UP000545037"/>
    </source>
</evidence>
<sequence>MSVRKALAWAFSAQFVTFTAGFIGSIAIARLLGPAEMGVYAVAVAVVGVLGIFATFGVSSYVTKEVDLTEDKLASAFTVNALINVMMAMLLFAGSFVVPELMRSDDVGPLLRLLAIQPLIGLFDFRPMAMMQRHMKFGKLAYISAPLAVAGLVISVTLASRGFSFYSMAYAALATSTAGMIAANVLGREYVSLRLSLTHWRELSSFGLKIMSVSGVAQGAQRISDLVLARVLGIEALGIFSRASNLSNMIFFNLYGTATRVAFVNLSEEFRKTGELGPVFLRSLELIMGVMWPLLAGIAVLSGPMIYILYGEQWLAAALPLSILMIAQCIALCFGMNWELFVLRGEVGRQSKYEIIRSVLGTLAFAFGSIFGLVTAALGRVVETLIGLFLYYPHVQRLARVRPSQVSAVYQKSAALTFVAVGPSFVLMAACGWSPSTPIWSILVAVGIGVAGWILLLRKVGHPIYGEFERVYSRFRHGAR</sequence>
<keyword evidence="5 7" id="KW-1133">Transmembrane helix</keyword>
<dbReference type="Proteomes" id="UP000545037">
    <property type="component" value="Unassembled WGS sequence"/>
</dbReference>
<protein>
    <submittedName>
        <fullName evidence="8">O-antigen/teichoic acid export membrane protein</fullName>
    </submittedName>
</protein>
<keyword evidence="3" id="KW-1003">Cell membrane</keyword>
<feature type="transmembrane region" description="Helical" evidence="7">
    <location>
        <begin position="74"/>
        <end position="98"/>
    </location>
</feature>
<dbReference type="RefSeq" id="WP_183213308.1">
    <property type="nucleotide sequence ID" value="NZ_JACHOR010000003.1"/>
</dbReference>
<keyword evidence="4 7" id="KW-0812">Transmembrane</keyword>
<comment type="similarity">
    <text evidence="2">Belongs to the polysaccharide synthase family.</text>
</comment>
<feature type="transmembrane region" description="Helical" evidence="7">
    <location>
        <begin position="355"/>
        <end position="371"/>
    </location>
</feature>
<comment type="caution">
    <text evidence="8">The sequence shown here is derived from an EMBL/GenBank/DDBJ whole genome shotgun (WGS) entry which is preliminary data.</text>
</comment>
<dbReference type="InterPro" id="IPR050833">
    <property type="entry name" value="Poly_Biosynth_Transport"/>
</dbReference>